<evidence type="ECO:0000313" key="5">
    <source>
        <dbReference type="Proteomes" id="UP000471298"/>
    </source>
</evidence>
<organism evidence="4 5">
    <name type="scientific">Ostreibacterium oceani</name>
    <dbReference type="NCBI Taxonomy" id="2654998"/>
    <lineage>
        <taxon>Bacteria</taxon>
        <taxon>Pseudomonadati</taxon>
        <taxon>Pseudomonadota</taxon>
        <taxon>Gammaproteobacteria</taxon>
        <taxon>Cardiobacteriales</taxon>
        <taxon>Ostreibacteriaceae</taxon>
        <taxon>Ostreibacterium</taxon>
    </lineage>
</organism>
<gene>
    <name evidence="4" type="ORF">GCU85_04975</name>
</gene>
<evidence type="ECO:0000313" key="4">
    <source>
        <dbReference type="EMBL" id="MPV86085.1"/>
    </source>
</evidence>
<name>A0A6N7EWX8_9GAMM</name>
<feature type="compositionally biased region" description="Basic residues" evidence="1">
    <location>
        <begin position="8"/>
        <end position="27"/>
    </location>
</feature>
<dbReference type="PANTHER" id="PTHR42208">
    <property type="entry name" value="HEAVY METAL TRANSPORTER-RELATED"/>
    <property type="match status" value="1"/>
</dbReference>
<feature type="transmembrane region" description="Helical" evidence="2">
    <location>
        <begin position="117"/>
        <end position="135"/>
    </location>
</feature>
<feature type="domain" description="Urease accessory protein UreH-like transmembrane" evidence="3">
    <location>
        <begin position="74"/>
        <end position="276"/>
    </location>
</feature>
<accession>A0A6N7EWX8</accession>
<evidence type="ECO:0000256" key="2">
    <source>
        <dbReference type="SAM" id="Phobius"/>
    </source>
</evidence>
<feature type="transmembrane region" description="Helical" evidence="2">
    <location>
        <begin position="200"/>
        <end position="223"/>
    </location>
</feature>
<feature type="transmembrane region" description="Helical" evidence="2">
    <location>
        <begin position="264"/>
        <end position="282"/>
    </location>
</feature>
<feature type="transmembrane region" description="Helical" evidence="2">
    <location>
        <begin position="147"/>
        <end position="165"/>
    </location>
</feature>
<feature type="region of interest" description="Disordered" evidence="1">
    <location>
        <begin position="1"/>
        <end position="60"/>
    </location>
</feature>
<evidence type="ECO:0000256" key="1">
    <source>
        <dbReference type="SAM" id="MobiDB-lite"/>
    </source>
</evidence>
<dbReference type="Pfam" id="PF13386">
    <property type="entry name" value="DsbD_2"/>
    <property type="match status" value="1"/>
</dbReference>
<keyword evidence="2" id="KW-1133">Transmembrane helix</keyword>
<feature type="compositionally biased region" description="Polar residues" evidence="1">
    <location>
        <begin position="49"/>
        <end position="60"/>
    </location>
</feature>
<proteinExistence type="predicted"/>
<evidence type="ECO:0000259" key="3">
    <source>
        <dbReference type="Pfam" id="PF13386"/>
    </source>
</evidence>
<keyword evidence="2" id="KW-0812">Transmembrane</keyword>
<dbReference type="InterPro" id="IPR039447">
    <property type="entry name" value="UreH-like_TM_dom"/>
</dbReference>
<dbReference type="PANTHER" id="PTHR42208:SF1">
    <property type="entry name" value="HEAVY METAL TRANSPORTER"/>
    <property type="match status" value="1"/>
</dbReference>
<protein>
    <recommendedName>
        <fullName evidence="3">Urease accessory protein UreH-like transmembrane domain-containing protein</fullName>
    </recommendedName>
</protein>
<dbReference type="InParanoid" id="A0A6N7EWX8"/>
<comment type="caution">
    <text evidence="4">The sequence shown here is derived from an EMBL/GenBank/DDBJ whole genome shotgun (WGS) entry which is preliminary data.</text>
</comment>
<feature type="transmembrane region" description="Helical" evidence="2">
    <location>
        <begin position="229"/>
        <end position="252"/>
    </location>
</feature>
<feature type="compositionally biased region" description="Low complexity" evidence="1">
    <location>
        <begin position="36"/>
        <end position="48"/>
    </location>
</feature>
<dbReference type="Proteomes" id="UP000471298">
    <property type="component" value="Unassembled WGS sequence"/>
</dbReference>
<keyword evidence="2" id="KW-0472">Membrane</keyword>
<dbReference type="AlphaFoldDB" id="A0A6N7EWX8"/>
<dbReference type="EMBL" id="WHNW01000004">
    <property type="protein sequence ID" value="MPV86085.1"/>
    <property type="molecule type" value="Genomic_DNA"/>
</dbReference>
<keyword evidence="5" id="KW-1185">Reference proteome</keyword>
<sequence>MTTAMHTCKAKRRKRRRKRRRNKGKNRNRSESKKATTTTKPTILTTLTNPQKQTNPQNHSPQMTITELPLLLTTFVIGLLGSSHCIGMCGGLQQLLLQIGPKQTRIAPIYLYNLGRLSSYLCIAFLSALLLNRFAEQTAGLIPYANSVRLLAAFIMLYLGVGYFVRFPKLRFFTQPAQALWRRLRQFAAPWMPPKNLYQVYAIGLIWGWIPCSLVYSALAVSLSAPTTLLSVIAMACFGLGTMPTLIGIGLLSNHLQRLKKYRALLALLLILLGCYSLLSFVF</sequence>
<reference evidence="4 5" key="1">
    <citation type="submission" date="2019-10" db="EMBL/GenBank/DDBJ databases">
        <title>Cardiobacteriales fam. a chemoheterotrophic member of the order Cardiobacteriales, and proposal of Cardiobacteriales fam. nov.</title>
        <authorList>
            <person name="Wang C."/>
        </authorList>
    </citation>
    <scope>NUCLEOTIDE SEQUENCE [LARGE SCALE GENOMIC DNA]</scope>
    <source>
        <strain evidence="4 5">ML27</strain>
    </source>
</reference>